<dbReference type="Proteomes" id="UP000054567">
    <property type="component" value="Unassembled WGS sequence"/>
</dbReference>
<reference evidence="1 2" key="1">
    <citation type="submission" date="2007-06" db="EMBL/GenBank/DDBJ databases">
        <title>The Genome Sequence of Coccidioides posadasii RMSCC_3488.</title>
        <authorList>
            <consortium name="Coccidioides Genome Resources Consortium"/>
            <consortium name="The Broad Institute Genome Sequencing Platform"/>
            <person name="Henn M.R."/>
            <person name="Sykes S."/>
            <person name="Young S."/>
            <person name="Jaffe D."/>
            <person name="Berlin A."/>
            <person name="Alvarez P."/>
            <person name="Butler J."/>
            <person name="Gnerre S."/>
            <person name="Grabherr M."/>
            <person name="Mauceli E."/>
            <person name="Brockman W."/>
            <person name="Kodira C."/>
            <person name="Alvarado L."/>
            <person name="Zeng Q."/>
            <person name="Crawford M."/>
            <person name="Antoine C."/>
            <person name="Devon K."/>
            <person name="Galgiani J."/>
            <person name="Orsborn K."/>
            <person name="Lewis M.L."/>
            <person name="Nusbaum C."/>
            <person name="Galagan J."/>
            <person name="Birren B."/>
        </authorList>
    </citation>
    <scope>NUCLEOTIDE SEQUENCE [LARGE SCALE GENOMIC DNA]</scope>
    <source>
        <strain evidence="1 2">RMSCC 3488</strain>
    </source>
</reference>
<protein>
    <submittedName>
        <fullName evidence="1">Uncharacterized protein</fullName>
    </submittedName>
</protein>
<dbReference type="AlphaFoldDB" id="A0A0J6EZB0"/>
<evidence type="ECO:0000313" key="2">
    <source>
        <dbReference type="Proteomes" id="UP000054567"/>
    </source>
</evidence>
<evidence type="ECO:0000313" key="1">
    <source>
        <dbReference type="EMBL" id="KMM65926.1"/>
    </source>
</evidence>
<accession>A0A0J6EZB0</accession>
<gene>
    <name evidence="1" type="ORF">CPAG_02267</name>
</gene>
<organism evidence="1 2">
    <name type="scientific">Coccidioides posadasii RMSCC 3488</name>
    <dbReference type="NCBI Taxonomy" id="454284"/>
    <lineage>
        <taxon>Eukaryota</taxon>
        <taxon>Fungi</taxon>
        <taxon>Dikarya</taxon>
        <taxon>Ascomycota</taxon>
        <taxon>Pezizomycotina</taxon>
        <taxon>Eurotiomycetes</taxon>
        <taxon>Eurotiomycetidae</taxon>
        <taxon>Onygenales</taxon>
        <taxon>Onygenaceae</taxon>
        <taxon>Coccidioides</taxon>
    </lineage>
</organism>
<reference evidence="2" key="3">
    <citation type="journal article" date="2010" name="Genome Res.">
        <title>Population genomic sequencing of Coccidioides fungi reveals recent hybridization and transposon control.</title>
        <authorList>
            <person name="Neafsey D.E."/>
            <person name="Barker B.M."/>
            <person name="Sharpton T.J."/>
            <person name="Stajich J.E."/>
            <person name="Park D.J."/>
            <person name="Whiston E."/>
            <person name="Hung C.-Y."/>
            <person name="McMahan C."/>
            <person name="White J."/>
            <person name="Sykes S."/>
            <person name="Heiman D."/>
            <person name="Young S."/>
            <person name="Zeng Q."/>
            <person name="Abouelleil A."/>
            <person name="Aftuck L."/>
            <person name="Bessette D."/>
            <person name="Brown A."/>
            <person name="FitzGerald M."/>
            <person name="Lui A."/>
            <person name="Macdonald J.P."/>
            <person name="Priest M."/>
            <person name="Orbach M.J."/>
            <person name="Galgiani J.N."/>
            <person name="Kirkland T.N."/>
            <person name="Cole G.T."/>
            <person name="Birren B.W."/>
            <person name="Henn M.R."/>
            <person name="Taylor J.W."/>
            <person name="Rounsley S.D."/>
        </authorList>
    </citation>
    <scope>NUCLEOTIDE SEQUENCE [LARGE SCALE GENOMIC DNA]</scope>
    <source>
        <strain evidence="2">RMSCC 3488</strain>
    </source>
</reference>
<proteinExistence type="predicted"/>
<name>A0A0J6EZB0_COCPO</name>
<sequence>MWVNLFMLQNGAKMQPTRSTCFLIWDHSDHRRMDTSSYLSLAFLVGSAQIFIAGGGQGSMEQGCKRINGFWVQQRGRTVRFLSDVSLSKLVEDLSSRNQRRARQVA</sequence>
<dbReference type="VEuPathDB" id="FungiDB:CPAG_02267"/>
<dbReference type="EMBL" id="DS268109">
    <property type="protein sequence ID" value="KMM65926.1"/>
    <property type="molecule type" value="Genomic_DNA"/>
</dbReference>
<reference evidence="2" key="2">
    <citation type="journal article" date="2009" name="Genome Res.">
        <title>Comparative genomic analyses of the human fungal pathogens Coccidioides and their relatives.</title>
        <authorList>
            <person name="Sharpton T.J."/>
            <person name="Stajich J.E."/>
            <person name="Rounsley S.D."/>
            <person name="Gardner M.J."/>
            <person name="Wortman J.R."/>
            <person name="Jordar V.S."/>
            <person name="Maiti R."/>
            <person name="Kodira C.D."/>
            <person name="Neafsey D.E."/>
            <person name="Zeng Q."/>
            <person name="Hung C.-Y."/>
            <person name="McMahan C."/>
            <person name="Muszewska A."/>
            <person name="Grynberg M."/>
            <person name="Mandel M.A."/>
            <person name="Kellner E.M."/>
            <person name="Barker B.M."/>
            <person name="Galgiani J.N."/>
            <person name="Orbach M.J."/>
            <person name="Kirkland T.N."/>
            <person name="Cole G.T."/>
            <person name="Henn M.R."/>
            <person name="Birren B.W."/>
            <person name="Taylor J.W."/>
        </authorList>
    </citation>
    <scope>NUCLEOTIDE SEQUENCE [LARGE SCALE GENOMIC DNA]</scope>
    <source>
        <strain evidence="2">RMSCC 3488</strain>
    </source>
</reference>